<evidence type="ECO:0000313" key="4">
    <source>
        <dbReference type="Proteomes" id="UP000038622"/>
    </source>
</evidence>
<evidence type="ECO:0000313" key="6">
    <source>
        <dbReference type="Proteomes" id="UP000045175"/>
    </source>
</evidence>
<dbReference type="OrthoDB" id="1902020at2"/>
<dbReference type="STRING" id="1578720.HAL011_16060"/>
<accession>A0A0K2X701</accession>
<evidence type="ECO:0000313" key="5">
    <source>
        <dbReference type="Proteomes" id="UP000041394"/>
    </source>
</evidence>
<evidence type="ECO:0000313" key="2">
    <source>
        <dbReference type="EMBL" id="CRF42132.1"/>
    </source>
</evidence>
<evidence type="ECO:0000313" key="1">
    <source>
        <dbReference type="EMBL" id="CRF41791.1"/>
    </source>
</evidence>
<dbReference type="EMBL" id="CDMN01000001">
    <property type="protein sequence ID" value="CRF43464.1"/>
    <property type="molecule type" value="Genomic_DNA"/>
</dbReference>
<name>A0A0K2X701_9HELI</name>
<dbReference type="EMBL" id="CDML01000053">
    <property type="protein sequence ID" value="CRF41791.1"/>
    <property type="molecule type" value="Genomic_DNA"/>
</dbReference>
<dbReference type="AlphaFoldDB" id="A0A0K2X701"/>
<organism evidence="1 4">
    <name type="scientific">Helicobacter ailurogastricus</name>
    <dbReference type="NCBI Taxonomy" id="1578720"/>
    <lineage>
        <taxon>Bacteria</taxon>
        <taxon>Pseudomonadati</taxon>
        <taxon>Campylobacterota</taxon>
        <taxon>Epsilonproteobacteria</taxon>
        <taxon>Campylobacterales</taxon>
        <taxon>Helicobacteraceae</taxon>
        <taxon>Helicobacter</taxon>
    </lineage>
</organism>
<gene>
    <name evidence="1" type="ORF">HAL011_16060</name>
    <name evidence="2" type="ORF">HAL013_02910</name>
    <name evidence="3" type="ORF">HAL09_00050</name>
</gene>
<evidence type="ECO:0000313" key="3">
    <source>
        <dbReference type="EMBL" id="CRF43464.1"/>
    </source>
</evidence>
<reference evidence="4" key="2">
    <citation type="submission" date="2014-12" db="EMBL/GenBank/DDBJ databases">
        <authorList>
            <person name="Smet A."/>
        </authorList>
    </citation>
    <scope>NUCLEOTIDE SEQUENCE [LARGE SCALE GENOMIC DNA]</scope>
</reference>
<sequence length="106" mass="12283">MEIKTHPSSKPPKVTISSAEQLESVKEKLYLATYALTQSTYGDSVEDLVKDIEGWENGTHGQLFYTKLFEWGYRQNPDQMHRFKVDQKSIYKVKWQKPSLKSQGQA</sequence>
<dbReference type="Proteomes" id="UP000038622">
    <property type="component" value="Unassembled WGS sequence"/>
</dbReference>
<protein>
    <submittedName>
        <fullName evidence="1">Uncharacterized protein</fullName>
    </submittedName>
</protein>
<reference evidence="5 6" key="3">
    <citation type="submission" date="2014-12" db="EMBL/GenBank/DDBJ databases">
        <authorList>
            <person name="Jaenicke S."/>
        </authorList>
    </citation>
    <scope>NUCLEOTIDE SEQUENCE [LARGE SCALE GENOMIC DNA]</scope>
</reference>
<dbReference type="Proteomes" id="UP000045175">
    <property type="component" value="Unassembled WGS sequence"/>
</dbReference>
<dbReference type="Proteomes" id="UP000041394">
    <property type="component" value="Unassembled WGS sequence"/>
</dbReference>
<keyword evidence="4" id="KW-1185">Reference proteome</keyword>
<dbReference type="Pfam" id="PF14390">
    <property type="entry name" value="DUF4420"/>
    <property type="match status" value="1"/>
</dbReference>
<dbReference type="EMBL" id="CDMH01000014">
    <property type="protein sequence ID" value="CRF42132.1"/>
    <property type="molecule type" value="Genomic_DNA"/>
</dbReference>
<proteinExistence type="predicted"/>
<reference evidence="1" key="1">
    <citation type="submission" date="2014-12" db="EMBL/GenBank/DDBJ databases">
        <title>Whole genome sequences of four Staphylococcus schleiferi canine isolates.</title>
        <authorList>
            <person name="Misic A.M."/>
            <person name="Cain C."/>
            <person name="Morris D.O."/>
            <person name="Rankin S."/>
            <person name="Beiting D."/>
        </authorList>
    </citation>
    <scope>NUCLEOTIDE SEQUENCE</scope>
    <source>
        <strain evidence="1">ASB11</strain>
        <strain evidence="2">ASB13</strain>
        <strain evidence="3">ASB9</strain>
    </source>
</reference>
<dbReference type="InterPro" id="IPR025534">
    <property type="entry name" value="DUF4420"/>
</dbReference>